<organism evidence="2 3">
    <name type="scientific">Propionispira arboris</name>
    <dbReference type="NCBI Taxonomy" id="84035"/>
    <lineage>
        <taxon>Bacteria</taxon>
        <taxon>Bacillati</taxon>
        <taxon>Bacillota</taxon>
        <taxon>Negativicutes</taxon>
        <taxon>Selenomonadales</taxon>
        <taxon>Selenomonadaceae</taxon>
        <taxon>Propionispira</taxon>
    </lineage>
</organism>
<dbReference type="Proteomes" id="UP000199662">
    <property type="component" value="Unassembled WGS sequence"/>
</dbReference>
<feature type="transmembrane region" description="Helical" evidence="1">
    <location>
        <begin position="78"/>
        <end position="96"/>
    </location>
</feature>
<evidence type="ECO:0000256" key="1">
    <source>
        <dbReference type="SAM" id="Phobius"/>
    </source>
</evidence>
<protein>
    <submittedName>
        <fullName evidence="2">Uncharacterized protein</fullName>
    </submittedName>
</protein>
<evidence type="ECO:0000313" key="3">
    <source>
        <dbReference type="Proteomes" id="UP000199662"/>
    </source>
</evidence>
<reference evidence="2 3" key="1">
    <citation type="submission" date="2016-10" db="EMBL/GenBank/DDBJ databases">
        <authorList>
            <person name="de Groot N.N."/>
        </authorList>
    </citation>
    <scope>NUCLEOTIDE SEQUENCE [LARGE SCALE GENOMIC DNA]</scope>
    <source>
        <strain evidence="2 3">DSM 2179</strain>
    </source>
</reference>
<dbReference type="RefSeq" id="WP_019554268.1">
    <property type="nucleotide sequence ID" value="NZ_FNZK01000001.1"/>
</dbReference>
<evidence type="ECO:0000313" key="2">
    <source>
        <dbReference type="EMBL" id="SEI78946.1"/>
    </source>
</evidence>
<dbReference type="EMBL" id="FNZK01000001">
    <property type="protein sequence ID" value="SEI78946.1"/>
    <property type="molecule type" value="Genomic_DNA"/>
</dbReference>
<name>A0A1H6TI21_9FIRM</name>
<dbReference type="STRING" id="84035.SAMN05660742_10153"/>
<gene>
    <name evidence="2" type="ORF">SAMN05660742_10153</name>
</gene>
<accession>A0A1H6TI21</accession>
<keyword evidence="3" id="KW-1185">Reference proteome</keyword>
<feature type="transmembrane region" description="Helical" evidence="1">
    <location>
        <begin position="25"/>
        <end position="42"/>
    </location>
</feature>
<keyword evidence="1" id="KW-0812">Transmembrane</keyword>
<proteinExistence type="predicted"/>
<keyword evidence="1" id="KW-1133">Transmembrane helix</keyword>
<dbReference type="AlphaFoldDB" id="A0A1H6TI21"/>
<sequence>MRKKEWDDDFVKTDTSMADRQSIRMRRTCYIIAIGSLFYALWKNDIPVVFLSVSFLLIEAAAMLAELQNKRVAALSKFLRAFGLTLFVGSVLLLIFR</sequence>
<feature type="transmembrane region" description="Helical" evidence="1">
    <location>
        <begin position="48"/>
        <end position="66"/>
    </location>
</feature>
<keyword evidence="1" id="KW-0472">Membrane</keyword>